<comment type="caution">
    <text evidence="2">The sequence shown here is derived from an EMBL/GenBank/DDBJ whole genome shotgun (WGS) entry which is preliminary data.</text>
</comment>
<protein>
    <submittedName>
        <fullName evidence="2">Uncharacterized protein</fullName>
    </submittedName>
</protein>
<name>A0ABD2C2D6_VESMC</name>
<keyword evidence="1" id="KW-0472">Membrane</keyword>
<evidence type="ECO:0000313" key="2">
    <source>
        <dbReference type="EMBL" id="KAL2739159.1"/>
    </source>
</evidence>
<keyword evidence="3" id="KW-1185">Reference proteome</keyword>
<feature type="transmembrane region" description="Helical" evidence="1">
    <location>
        <begin position="27"/>
        <end position="46"/>
    </location>
</feature>
<accession>A0ABD2C2D6</accession>
<dbReference type="AlphaFoldDB" id="A0ABD2C2D6"/>
<dbReference type="Proteomes" id="UP001607303">
    <property type="component" value="Unassembled WGS sequence"/>
</dbReference>
<dbReference type="EMBL" id="JAYRBN010000061">
    <property type="protein sequence ID" value="KAL2739159.1"/>
    <property type="molecule type" value="Genomic_DNA"/>
</dbReference>
<proteinExistence type="predicted"/>
<keyword evidence="1" id="KW-0812">Transmembrane</keyword>
<reference evidence="2 3" key="1">
    <citation type="journal article" date="2024" name="Ann. Entomol. Soc. Am.">
        <title>Genomic analyses of the southern and eastern yellowjacket wasps (Hymenoptera: Vespidae) reveal evolutionary signatures of social life.</title>
        <authorList>
            <person name="Catto M.A."/>
            <person name="Caine P.B."/>
            <person name="Orr S.E."/>
            <person name="Hunt B.G."/>
            <person name="Goodisman M.A.D."/>
        </authorList>
    </citation>
    <scope>NUCLEOTIDE SEQUENCE [LARGE SCALE GENOMIC DNA]</scope>
    <source>
        <strain evidence="2">232</strain>
        <tissue evidence="2">Head and thorax</tissue>
    </source>
</reference>
<gene>
    <name evidence="2" type="ORF">V1477_010548</name>
</gene>
<evidence type="ECO:0000256" key="1">
    <source>
        <dbReference type="SAM" id="Phobius"/>
    </source>
</evidence>
<sequence>MHCQRNLEQSDQTHVTKTNHTKFVSSINYYVFIHIMFLFKPTYLIARNDCFTVIQSKNFLSVVIQEEDIKRISDGSFVKCFNVR</sequence>
<organism evidence="2 3">
    <name type="scientific">Vespula maculifrons</name>
    <name type="common">Eastern yellow jacket</name>
    <name type="synonym">Wasp</name>
    <dbReference type="NCBI Taxonomy" id="7453"/>
    <lineage>
        <taxon>Eukaryota</taxon>
        <taxon>Metazoa</taxon>
        <taxon>Ecdysozoa</taxon>
        <taxon>Arthropoda</taxon>
        <taxon>Hexapoda</taxon>
        <taxon>Insecta</taxon>
        <taxon>Pterygota</taxon>
        <taxon>Neoptera</taxon>
        <taxon>Endopterygota</taxon>
        <taxon>Hymenoptera</taxon>
        <taxon>Apocrita</taxon>
        <taxon>Aculeata</taxon>
        <taxon>Vespoidea</taxon>
        <taxon>Vespidae</taxon>
        <taxon>Vespinae</taxon>
        <taxon>Vespula</taxon>
    </lineage>
</organism>
<evidence type="ECO:0000313" key="3">
    <source>
        <dbReference type="Proteomes" id="UP001607303"/>
    </source>
</evidence>
<keyword evidence="1" id="KW-1133">Transmembrane helix</keyword>